<evidence type="ECO:0000313" key="1">
    <source>
        <dbReference type="EMBL" id="GIY53065.1"/>
    </source>
</evidence>
<dbReference type="EMBL" id="BPLQ01010738">
    <property type="protein sequence ID" value="GIY53065.1"/>
    <property type="molecule type" value="Genomic_DNA"/>
</dbReference>
<gene>
    <name evidence="1" type="ORF">CDAR_308911</name>
</gene>
<accession>A0AAV4U5P0</accession>
<comment type="caution">
    <text evidence="1">The sequence shown here is derived from an EMBL/GenBank/DDBJ whole genome shotgun (WGS) entry which is preliminary data.</text>
</comment>
<reference evidence="1 2" key="1">
    <citation type="submission" date="2021-06" db="EMBL/GenBank/DDBJ databases">
        <title>Caerostris darwini draft genome.</title>
        <authorList>
            <person name="Kono N."/>
            <person name="Arakawa K."/>
        </authorList>
    </citation>
    <scope>NUCLEOTIDE SEQUENCE [LARGE SCALE GENOMIC DNA]</scope>
</reference>
<sequence>MGMEEDSKAAMDMVDSKVAMGREEDLEVAMDMDLIIPKAVQSVVVVVDRDMVMGVGGGGHGGVSHGVHGQFIHFGGLGQRGGQGGGYSKGHLGGGIRYPIAHLGNFAAQHSGGGHHGGHY</sequence>
<evidence type="ECO:0000313" key="2">
    <source>
        <dbReference type="Proteomes" id="UP001054837"/>
    </source>
</evidence>
<name>A0AAV4U5P0_9ARAC</name>
<proteinExistence type="predicted"/>
<organism evidence="1 2">
    <name type="scientific">Caerostris darwini</name>
    <dbReference type="NCBI Taxonomy" id="1538125"/>
    <lineage>
        <taxon>Eukaryota</taxon>
        <taxon>Metazoa</taxon>
        <taxon>Ecdysozoa</taxon>
        <taxon>Arthropoda</taxon>
        <taxon>Chelicerata</taxon>
        <taxon>Arachnida</taxon>
        <taxon>Araneae</taxon>
        <taxon>Araneomorphae</taxon>
        <taxon>Entelegynae</taxon>
        <taxon>Araneoidea</taxon>
        <taxon>Araneidae</taxon>
        <taxon>Caerostris</taxon>
    </lineage>
</organism>
<keyword evidence="2" id="KW-1185">Reference proteome</keyword>
<protein>
    <submittedName>
        <fullName evidence="1">Uncharacterized protein</fullName>
    </submittedName>
</protein>
<dbReference type="Proteomes" id="UP001054837">
    <property type="component" value="Unassembled WGS sequence"/>
</dbReference>
<dbReference type="AlphaFoldDB" id="A0AAV4U5P0"/>